<dbReference type="Proteomes" id="UP001254257">
    <property type="component" value="Unassembled WGS sequence"/>
</dbReference>
<evidence type="ECO:0000256" key="2">
    <source>
        <dbReference type="SAM" id="Coils"/>
    </source>
</evidence>
<dbReference type="Gene3D" id="2.40.50.100">
    <property type="match status" value="1"/>
</dbReference>
<comment type="similarity">
    <text evidence="1">Belongs to the membrane fusion protein (MFP) (TC 8.A.1) family.</text>
</comment>
<comment type="caution">
    <text evidence="8">The sequence shown here is derived from an EMBL/GenBank/DDBJ whole genome shotgun (WGS) entry which is preliminary data.</text>
</comment>
<keyword evidence="9" id="KW-1185">Reference proteome</keyword>
<dbReference type="Gene3D" id="1.10.287.470">
    <property type="entry name" value="Helix hairpin bin"/>
    <property type="match status" value="1"/>
</dbReference>
<protein>
    <submittedName>
        <fullName evidence="8">Efflux RND transporter periplasmic adaptor subunit</fullName>
    </submittedName>
</protein>
<evidence type="ECO:0000259" key="6">
    <source>
        <dbReference type="Pfam" id="PF25944"/>
    </source>
</evidence>
<reference evidence="8 9" key="1">
    <citation type="submission" date="2023-09" db="EMBL/GenBank/DDBJ databases">
        <title>Whole genome shotgun sequencing (WGS) of Bosea sp. ZW T0_25, isolated from stored onions (Allium cepa).</title>
        <authorList>
            <person name="Stoll D.A."/>
            <person name="Huch M."/>
        </authorList>
    </citation>
    <scope>NUCLEOTIDE SEQUENCE [LARGE SCALE GENOMIC DNA]</scope>
    <source>
        <strain evidence="8 9">ZW T0_25</strain>
    </source>
</reference>
<dbReference type="Gene3D" id="2.40.30.170">
    <property type="match status" value="1"/>
</dbReference>
<dbReference type="Pfam" id="PF25876">
    <property type="entry name" value="HH_MFP_RND"/>
    <property type="match status" value="1"/>
</dbReference>
<sequence>MRAQLAEVPARRPWNGAALLLLAGLVVTGPSHTALAQPAQPAQPTAIPVSTTPAQKRPIERTADFVGRIEAVNRVEVRARVTGFLEEVLFRDGESVKEGSPLFRIERAPFEAAVEQARGALESAQGTLQNATTQRQRAEDLLRTNAGSVAVRDQRVAEETAAQGSATTAAANLKTAEINLGYTEIASPIAGRIGRTKLTKGNVVSPDSGALALIVSEDPMYVNFPVSQREFVTFGHNRVDAGSTGPKVTLRFSDGSTYEQQGTIDFVDVSVDRSTDTVLVRAIVPNPKGRLIDGTLVNVAVHAEKPVDKVLVPQAALIADQQGAYVFVVEDGKAVVKRLKVGAEAGAYVVVDEGLSGGEQVVVQGLQGLRPGSPVLASPVAPPPAGRS</sequence>
<dbReference type="PANTHER" id="PTHR30158:SF3">
    <property type="entry name" value="MULTIDRUG EFFLUX PUMP SUBUNIT ACRA-RELATED"/>
    <property type="match status" value="1"/>
</dbReference>
<dbReference type="InterPro" id="IPR058624">
    <property type="entry name" value="MdtA-like_HH"/>
</dbReference>
<dbReference type="InterPro" id="IPR006143">
    <property type="entry name" value="RND_pump_MFP"/>
</dbReference>
<dbReference type="Gene3D" id="2.40.420.20">
    <property type="match status" value="1"/>
</dbReference>
<dbReference type="Pfam" id="PF25944">
    <property type="entry name" value="Beta-barrel_RND"/>
    <property type="match status" value="1"/>
</dbReference>
<dbReference type="Pfam" id="PF25917">
    <property type="entry name" value="BSH_RND"/>
    <property type="match status" value="1"/>
</dbReference>
<organism evidence="8 9">
    <name type="scientific">Bosea rubneri</name>
    <dbReference type="NCBI Taxonomy" id="3075434"/>
    <lineage>
        <taxon>Bacteria</taxon>
        <taxon>Pseudomonadati</taxon>
        <taxon>Pseudomonadota</taxon>
        <taxon>Alphaproteobacteria</taxon>
        <taxon>Hyphomicrobiales</taxon>
        <taxon>Boseaceae</taxon>
        <taxon>Bosea</taxon>
    </lineage>
</organism>
<proteinExistence type="inferred from homology"/>
<dbReference type="InterPro" id="IPR058625">
    <property type="entry name" value="MdtA-like_BSH"/>
</dbReference>
<name>A0ABU3S8U3_9HYPH</name>
<dbReference type="InterPro" id="IPR058637">
    <property type="entry name" value="YknX-like_C"/>
</dbReference>
<evidence type="ECO:0000313" key="8">
    <source>
        <dbReference type="EMBL" id="MDU0341206.1"/>
    </source>
</evidence>
<feature type="domain" description="YknX-like C-terminal permuted SH3-like" evidence="7">
    <location>
        <begin position="312"/>
        <end position="375"/>
    </location>
</feature>
<evidence type="ECO:0000259" key="5">
    <source>
        <dbReference type="Pfam" id="PF25917"/>
    </source>
</evidence>
<dbReference type="InterPro" id="IPR058626">
    <property type="entry name" value="MdtA-like_b-barrel"/>
</dbReference>
<evidence type="ECO:0000313" key="9">
    <source>
        <dbReference type="Proteomes" id="UP001254257"/>
    </source>
</evidence>
<evidence type="ECO:0000259" key="4">
    <source>
        <dbReference type="Pfam" id="PF25876"/>
    </source>
</evidence>
<feature type="domain" description="Multidrug resistance protein MdtA-like barrel-sandwich hybrid" evidence="5">
    <location>
        <begin position="73"/>
        <end position="208"/>
    </location>
</feature>
<dbReference type="SUPFAM" id="SSF111369">
    <property type="entry name" value="HlyD-like secretion proteins"/>
    <property type="match status" value="1"/>
</dbReference>
<keyword evidence="2" id="KW-0175">Coiled coil</keyword>
<evidence type="ECO:0000256" key="3">
    <source>
        <dbReference type="SAM" id="MobiDB-lite"/>
    </source>
</evidence>
<dbReference type="Pfam" id="PF25989">
    <property type="entry name" value="YknX_C"/>
    <property type="match status" value="1"/>
</dbReference>
<feature type="region of interest" description="Disordered" evidence="3">
    <location>
        <begin position="36"/>
        <end position="55"/>
    </location>
</feature>
<dbReference type="PANTHER" id="PTHR30158">
    <property type="entry name" value="ACRA/E-RELATED COMPONENT OF DRUG EFFLUX TRANSPORTER"/>
    <property type="match status" value="1"/>
</dbReference>
<dbReference type="EMBL" id="JAWDID010000021">
    <property type="protein sequence ID" value="MDU0341206.1"/>
    <property type="molecule type" value="Genomic_DNA"/>
</dbReference>
<dbReference type="NCBIfam" id="TIGR01730">
    <property type="entry name" value="RND_mfp"/>
    <property type="match status" value="1"/>
</dbReference>
<evidence type="ECO:0000256" key="1">
    <source>
        <dbReference type="ARBA" id="ARBA00009477"/>
    </source>
</evidence>
<feature type="domain" description="Multidrug resistance protein MdtA-like alpha-helical hairpin" evidence="4">
    <location>
        <begin position="115"/>
        <end position="183"/>
    </location>
</feature>
<feature type="coiled-coil region" evidence="2">
    <location>
        <begin position="114"/>
        <end position="141"/>
    </location>
</feature>
<evidence type="ECO:0000259" key="7">
    <source>
        <dbReference type="Pfam" id="PF25989"/>
    </source>
</evidence>
<accession>A0ABU3S8U3</accession>
<feature type="domain" description="Multidrug resistance protein MdtA-like beta-barrel" evidence="6">
    <location>
        <begin position="219"/>
        <end position="303"/>
    </location>
</feature>
<dbReference type="RefSeq" id="WP_316019038.1">
    <property type="nucleotide sequence ID" value="NZ_JAWDID010000021.1"/>
</dbReference>
<gene>
    <name evidence="8" type="ORF">RKE40_15010</name>
</gene>